<evidence type="ECO:0000313" key="4">
    <source>
        <dbReference type="Proteomes" id="UP001049518"/>
    </source>
</evidence>
<reference evidence="3" key="1">
    <citation type="submission" date="2020-07" db="EMBL/GenBank/DDBJ databases">
        <authorList>
            <person name="Tarantini F.S."/>
            <person name="Hong K.W."/>
            <person name="Chan K.G."/>
        </authorList>
    </citation>
    <scope>NUCLEOTIDE SEQUENCE</scope>
    <source>
        <strain evidence="3">32-07</strain>
    </source>
</reference>
<keyword evidence="4" id="KW-1185">Reference proteome</keyword>
<gene>
    <name evidence="3" type="ORF">AGRA3207_005692</name>
</gene>
<dbReference type="CDD" id="cd11528">
    <property type="entry name" value="NTP-PPase_MazG_Nterm"/>
    <property type="match status" value="1"/>
</dbReference>
<dbReference type="Pfam" id="PF03819">
    <property type="entry name" value="MazG"/>
    <property type="match status" value="1"/>
</dbReference>
<feature type="region of interest" description="Disordered" evidence="1">
    <location>
        <begin position="265"/>
        <end position="288"/>
    </location>
</feature>
<proteinExistence type="predicted"/>
<feature type="domain" description="NTP pyrophosphohydrolase MazG-like" evidence="2">
    <location>
        <begin position="131"/>
        <end position="207"/>
    </location>
</feature>
<dbReference type="InterPro" id="IPR048015">
    <property type="entry name" value="NTP-PPase_MazG-like_N"/>
</dbReference>
<sequence>MSLTLLATTHRVAPGLLTWKAWDVLRSGARVLARAGHPLLPYLREAGVVPEEPDEPDAAALVAAARRGDVVWVAAPEGDEGLMREIGALVVDDPLDVEVLHGSYDLPGARLLDLVSVMETLRRDCPWDREQTHATLVPYLLEEAYEVLDTVESGDLGALREELGDVLMQVAFHSVVAAERDDETAFTIDDVAGGIVDKLVRRHPHVFGDVTVSGADEVNANWEQIKAAERAERSGEEASALDGVPMGQPALSLAAQLQRRAARIGAPAGPEPGEASGNGAGPAAGNGADTGNDLGIRLFGLVREAVGRGVDPEAELRAVSRVFRDRVRAWERRERDA</sequence>
<dbReference type="RefSeq" id="WP_231330132.1">
    <property type="nucleotide sequence ID" value="NZ_CP059572.1"/>
</dbReference>
<evidence type="ECO:0000313" key="3">
    <source>
        <dbReference type="EMBL" id="QXJ24379.1"/>
    </source>
</evidence>
<organism evidence="3 4">
    <name type="scientific">Actinomadura graeca</name>
    <dbReference type="NCBI Taxonomy" id="2750812"/>
    <lineage>
        <taxon>Bacteria</taxon>
        <taxon>Bacillati</taxon>
        <taxon>Actinomycetota</taxon>
        <taxon>Actinomycetes</taxon>
        <taxon>Streptosporangiales</taxon>
        <taxon>Thermomonosporaceae</taxon>
        <taxon>Actinomadura</taxon>
    </lineage>
</organism>
<dbReference type="Proteomes" id="UP001049518">
    <property type="component" value="Chromosome"/>
</dbReference>
<dbReference type="Gene3D" id="1.10.287.1080">
    <property type="entry name" value="MazG-like"/>
    <property type="match status" value="2"/>
</dbReference>
<dbReference type="SUPFAM" id="SSF101386">
    <property type="entry name" value="all-alpha NTP pyrophosphatases"/>
    <property type="match status" value="1"/>
</dbReference>
<name>A0ABX8R1S7_9ACTN</name>
<dbReference type="PANTHER" id="PTHR30522">
    <property type="entry name" value="NUCLEOSIDE TRIPHOSPHATE PYROPHOSPHOHYDROLASE"/>
    <property type="match status" value="1"/>
</dbReference>
<dbReference type="InterPro" id="IPR004518">
    <property type="entry name" value="MazG-like_dom"/>
</dbReference>
<dbReference type="InterPro" id="IPR011551">
    <property type="entry name" value="NTP_PyrPHydrolase_MazG"/>
</dbReference>
<evidence type="ECO:0000256" key="1">
    <source>
        <dbReference type="SAM" id="MobiDB-lite"/>
    </source>
</evidence>
<dbReference type="NCBIfam" id="TIGR00444">
    <property type="entry name" value="mazG"/>
    <property type="match status" value="1"/>
</dbReference>
<accession>A0ABX8R1S7</accession>
<feature type="compositionally biased region" description="Low complexity" evidence="1">
    <location>
        <begin position="265"/>
        <end position="275"/>
    </location>
</feature>
<dbReference type="EMBL" id="CP059572">
    <property type="protein sequence ID" value="QXJ24379.1"/>
    <property type="molecule type" value="Genomic_DNA"/>
</dbReference>
<dbReference type="PANTHER" id="PTHR30522:SF0">
    <property type="entry name" value="NUCLEOSIDE TRIPHOSPHATE PYROPHOSPHOHYDROLASE"/>
    <property type="match status" value="1"/>
</dbReference>
<protein>
    <submittedName>
        <fullName evidence="3">MazG family protein</fullName>
    </submittedName>
</protein>
<evidence type="ECO:0000259" key="2">
    <source>
        <dbReference type="Pfam" id="PF03819"/>
    </source>
</evidence>